<evidence type="ECO:0008006" key="4">
    <source>
        <dbReference type="Google" id="ProtNLM"/>
    </source>
</evidence>
<sequence length="841" mass="90870">MKSYQVFGLQLLVLILALSESLLHRRVLNEELSPETTVSSSYSTLHLSAGLHHVDNADTSISTSVLVTPELVPSEDRNPASPNTHVAYNCTSTSSIWNLQQDSNVLKLESFETLNGEFAAVANIWAVGCDELLQSSVNRVVIGNSFFGALFDSSATYFYVKSARHSTPVSTTEECHVRLEMAQATFAQVYPDCRIKFHTTDIANLIQTQSVEYVAVMEHRRKLEASSFGFVKDSNCSYDCGGESENGEIDVDKCWAKNNEKWTKVQCKVQFYEQNSKCSTECGYDDTLAPNQCYDCSSSDGPCGSGYNSTDEGCCRILKCETVDGTAITSPGTLSWNLKDDGLTVSNSSYSIFETGNCSNTSDPSTNCCRITCENCFLNVSVASMFADVEVVGASIKEAIEMELTGNANLQVALYAPNGCTLDETTRLKNASFIIPLGSTGISIDISMGLDLRRKLSLQPHGSIATIGATTDLQSLTAGSLRSESFYDIQITHNISNKLAQSSIDLEMELELVPSFQASLSLLKGLARVGVKAEFLVFLELNSTFQFPDPFPALTSRYLDDTSLWHGGNCQLPHYMEYNCNAGYGEVNISIPLSAKIPAIGNTTKEFDVVTSSSRSSFSLFSGCVATAYDAEILLSTAINTVLSLSEKHKQALKSILAWTLGMTDIGQDFVNITSVSNTTGEIYITLSVPPSLGDIYPNAADFASEVYQRARNETFATMVSNYAGVKIGAQCGNNWWGVQCDQACSTQNCTSGNITCNAVDGAILSCGSCNVGHWGATCENVCQVPGDCANVRCNQVTGAEEECVECDEEGSCSDISAAFDQKLANPAVFGIVGITVIVFF</sequence>
<proteinExistence type="predicted"/>
<keyword evidence="1" id="KW-0732">Signal</keyword>
<gene>
    <name evidence="2" type="ORF">F444_08819</name>
</gene>
<evidence type="ECO:0000313" key="2">
    <source>
        <dbReference type="EMBL" id="ETO75633.1"/>
    </source>
</evidence>
<evidence type="ECO:0000313" key="3">
    <source>
        <dbReference type="Proteomes" id="UP000028582"/>
    </source>
</evidence>
<dbReference type="Proteomes" id="UP000028582">
    <property type="component" value="Unassembled WGS sequence"/>
</dbReference>
<dbReference type="AlphaFoldDB" id="A0A081A9S2"/>
<comment type="caution">
    <text evidence="2">The sequence shown here is derived from an EMBL/GenBank/DDBJ whole genome shotgun (WGS) entry which is preliminary data.</text>
</comment>
<dbReference type="OrthoDB" id="111838at2759"/>
<name>A0A081A9S2_PHYNI</name>
<reference evidence="2 3" key="1">
    <citation type="submission" date="2013-11" db="EMBL/GenBank/DDBJ databases">
        <title>The Genome Sequence of Phytophthora parasitica P1976.</title>
        <authorList>
            <consortium name="The Broad Institute Genomics Platform"/>
            <person name="Russ C."/>
            <person name="Tyler B."/>
            <person name="Panabieres F."/>
            <person name="Shan W."/>
            <person name="Tripathy S."/>
            <person name="Grunwald N."/>
            <person name="Machado M."/>
            <person name="Johnson C.S."/>
            <person name="Walker B."/>
            <person name="Young S."/>
            <person name="Zeng Q."/>
            <person name="Gargeya S."/>
            <person name="Fitzgerald M."/>
            <person name="Haas B."/>
            <person name="Abouelleil A."/>
            <person name="Allen A.W."/>
            <person name="Alvarado L."/>
            <person name="Arachchi H.M."/>
            <person name="Berlin A.M."/>
            <person name="Chapman S.B."/>
            <person name="Gainer-Dewar J."/>
            <person name="Goldberg J."/>
            <person name="Griggs A."/>
            <person name="Gujja S."/>
            <person name="Hansen M."/>
            <person name="Howarth C."/>
            <person name="Imamovic A."/>
            <person name="Ireland A."/>
            <person name="Larimer J."/>
            <person name="McCowan C."/>
            <person name="Murphy C."/>
            <person name="Pearson M."/>
            <person name="Poon T.W."/>
            <person name="Priest M."/>
            <person name="Roberts A."/>
            <person name="Saif S."/>
            <person name="Shea T."/>
            <person name="Sisk P."/>
            <person name="Sykes S."/>
            <person name="Wortman J."/>
            <person name="Nusbaum C."/>
            <person name="Birren B."/>
        </authorList>
    </citation>
    <scope>NUCLEOTIDE SEQUENCE [LARGE SCALE GENOMIC DNA]</scope>
    <source>
        <strain evidence="2 3">P1976</strain>
    </source>
</reference>
<protein>
    <recommendedName>
        <fullName evidence="4">EGF-like domain-containing protein</fullName>
    </recommendedName>
</protein>
<accession>A0A081A9S2</accession>
<evidence type="ECO:0000256" key="1">
    <source>
        <dbReference type="SAM" id="SignalP"/>
    </source>
</evidence>
<organism evidence="2 3">
    <name type="scientific">Phytophthora nicotianae P1976</name>
    <dbReference type="NCBI Taxonomy" id="1317066"/>
    <lineage>
        <taxon>Eukaryota</taxon>
        <taxon>Sar</taxon>
        <taxon>Stramenopiles</taxon>
        <taxon>Oomycota</taxon>
        <taxon>Peronosporomycetes</taxon>
        <taxon>Peronosporales</taxon>
        <taxon>Peronosporaceae</taxon>
        <taxon>Phytophthora</taxon>
    </lineage>
</organism>
<feature type="signal peptide" evidence="1">
    <location>
        <begin position="1"/>
        <end position="21"/>
    </location>
</feature>
<feature type="chain" id="PRO_5001753908" description="EGF-like domain-containing protein" evidence="1">
    <location>
        <begin position="22"/>
        <end position="841"/>
    </location>
</feature>
<dbReference type="EMBL" id="ANJA01001637">
    <property type="protein sequence ID" value="ETO75633.1"/>
    <property type="molecule type" value="Genomic_DNA"/>
</dbReference>